<keyword evidence="3" id="KW-1185">Reference proteome</keyword>
<dbReference type="PROSITE" id="PS51257">
    <property type="entry name" value="PROKAR_LIPOPROTEIN"/>
    <property type="match status" value="1"/>
</dbReference>
<dbReference type="HOGENOM" id="CLU_1576832_0_0_4"/>
<dbReference type="RefSeq" id="WP_009116450.1">
    <property type="nucleotide sequence ID" value="NZ_JH165159.1"/>
</dbReference>
<comment type="caution">
    <text evidence="2">The sequence shown here is derived from an EMBL/GenBank/DDBJ whole genome shotgun (WGS) entry which is preliminary data.</text>
</comment>
<evidence type="ECO:0000313" key="2">
    <source>
        <dbReference type="EMBL" id="EGZ46397.1"/>
    </source>
</evidence>
<dbReference type="Proteomes" id="UP000005336">
    <property type="component" value="Unassembled WGS sequence"/>
</dbReference>
<name>G4CQE9_9NEIS</name>
<protein>
    <submittedName>
        <fullName evidence="2">Uncharacterized protein</fullName>
    </submittedName>
</protein>
<feature type="chain" id="PRO_5003462319" evidence="1">
    <location>
        <begin position="24"/>
        <end position="169"/>
    </location>
</feature>
<dbReference type="OrthoDB" id="8606647at2"/>
<gene>
    <name evidence="2" type="ORF">HMPREF9370_1309</name>
</gene>
<reference evidence="2 3" key="1">
    <citation type="submission" date="2011-06" db="EMBL/GenBank/DDBJ databases">
        <authorList>
            <person name="Muzny D."/>
            <person name="Qin X."/>
            <person name="Deng J."/>
            <person name="Jiang H."/>
            <person name="Liu Y."/>
            <person name="Qu J."/>
            <person name="Song X.-Z."/>
            <person name="Zhang L."/>
            <person name="Thornton R."/>
            <person name="Coyle M."/>
            <person name="Francisco L."/>
            <person name="Jackson L."/>
            <person name="Javaid M."/>
            <person name="Korchina V."/>
            <person name="Kovar C."/>
            <person name="Mata R."/>
            <person name="Mathew T."/>
            <person name="Ngo R."/>
            <person name="Nguyen L."/>
            <person name="Nguyen N."/>
            <person name="Okwuonu G."/>
            <person name="Ongeri F."/>
            <person name="Pham C."/>
            <person name="Simmons D."/>
            <person name="Wilczek-Boney K."/>
            <person name="Hale W."/>
            <person name="Jakkamsetti A."/>
            <person name="Pham P."/>
            <person name="Ruth R."/>
            <person name="San Lucas F."/>
            <person name="Warren J."/>
            <person name="Zhang J."/>
            <person name="Zhao Z."/>
            <person name="Zhou C."/>
            <person name="Zhu D."/>
            <person name="Lee S."/>
            <person name="Bess C."/>
            <person name="Blankenburg K."/>
            <person name="Forbes L."/>
            <person name="Fu Q."/>
            <person name="Gubbala S."/>
            <person name="Hirani K."/>
            <person name="Jayaseelan J.C."/>
            <person name="Lara F."/>
            <person name="Munidasa M."/>
            <person name="Palculict T."/>
            <person name="Patil S."/>
            <person name="Pu L.-L."/>
            <person name="Saada N."/>
            <person name="Tang L."/>
            <person name="Weissenberger G."/>
            <person name="Zhu Y."/>
            <person name="Hemphill L."/>
            <person name="Shang Y."/>
            <person name="Youmans B."/>
            <person name="Ayvaz T."/>
            <person name="Ross M."/>
            <person name="Santibanez J."/>
            <person name="Aqrawi P."/>
            <person name="Gross S."/>
            <person name="Joshi V."/>
            <person name="Fowler G."/>
            <person name="Nazareth L."/>
            <person name="Reid J."/>
            <person name="Worley K."/>
            <person name="Petrosino J."/>
            <person name="Highlander S."/>
            <person name="Gibbs R."/>
        </authorList>
    </citation>
    <scope>NUCLEOTIDE SEQUENCE [LARGE SCALE GENOMIC DNA]</scope>
    <source>
        <strain evidence="2 3">9715</strain>
    </source>
</reference>
<evidence type="ECO:0000256" key="1">
    <source>
        <dbReference type="SAM" id="SignalP"/>
    </source>
</evidence>
<accession>G4CQE9</accession>
<organism evidence="2 3">
    <name type="scientific">Neisseria wadsworthii 9715</name>
    <dbReference type="NCBI Taxonomy" id="1030841"/>
    <lineage>
        <taxon>Bacteria</taxon>
        <taxon>Pseudomonadati</taxon>
        <taxon>Pseudomonadota</taxon>
        <taxon>Betaproteobacteria</taxon>
        <taxon>Neisseriales</taxon>
        <taxon>Neisseriaceae</taxon>
        <taxon>Neisseria</taxon>
    </lineage>
</organism>
<evidence type="ECO:0000313" key="3">
    <source>
        <dbReference type="Proteomes" id="UP000005336"/>
    </source>
</evidence>
<feature type="signal peptide" evidence="1">
    <location>
        <begin position="1"/>
        <end position="23"/>
    </location>
</feature>
<dbReference type="PATRIC" id="fig|1030841.3.peg.1294"/>
<dbReference type="EMBL" id="AGAZ01000049">
    <property type="protein sequence ID" value="EGZ46397.1"/>
    <property type="molecule type" value="Genomic_DNA"/>
</dbReference>
<sequence length="169" mass="19938">MMKLIKTTGLTLFCVGFSACIFAQEVPVVPTNTRIIYEGGQAVGKGSVREYSERTGSSGSFSLNVGSGKAYNTRIEIGTVYPDSYYYDYDYRYPRRHHVDDYFRWKNRMRLEAQRKEAQNLSPKTNNRLYNEVVTQQRLKERRRDPDAQFGHPPYDYRQGDRIRIEWRR</sequence>
<dbReference type="AlphaFoldDB" id="G4CQE9"/>
<keyword evidence="1" id="KW-0732">Signal</keyword>
<proteinExistence type="predicted"/>